<evidence type="ECO:0000313" key="2">
    <source>
        <dbReference type="Proteomes" id="UP000593571"/>
    </source>
</evidence>
<dbReference type="AlphaFoldDB" id="A0A7J8CIC9"/>
<dbReference type="Proteomes" id="UP000593571">
    <property type="component" value="Unassembled WGS sequence"/>
</dbReference>
<protein>
    <submittedName>
        <fullName evidence="1">Uncharacterized protein</fullName>
    </submittedName>
</protein>
<dbReference type="PROSITE" id="PS51257">
    <property type="entry name" value="PROKAR_LIPOPROTEIN"/>
    <property type="match status" value="1"/>
</dbReference>
<keyword evidence="2" id="KW-1185">Reference proteome</keyword>
<accession>A0A7J8CIC9</accession>
<proteinExistence type="predicted"/>
<reference evidence="1 2" key="1">
    <citation type="journal article" date="2020" name="Nature">
        <title>Six reference-quality genomes reveal evolution of bat adaptations.</title>
        <authorList>
            <person name="Jebb D."/>
            <person name="Huang Z."/>
            <person name="Pippel M."/>
            <person name="Hughes G.M."/>
            <person name="Lavrichenko K."/>
            <person name="Devanna P."/>
            <person name="Winkler S."/>
            <person name="Jermiin L.S."/>
            <person name="Skirmuntt E.C."/>
            <person name="Katzourakis A."/>
            <person name="Burkitt-Gray L."/>
            <person name="Ray D.A."/>
            <person name="Sullivan K.A.M."/>
            <person name="Roscito J.G."/>
            <person name="Kirilenko B.M."/>
            <person name="Davalos L.M."/>
            <person name="Corthals A.P."/>
            <person name="Power M.L."/>
            <person name="Jones G."/>
            <person name="Ransome R.D."/>
            <person name="Dechmann D.K.N."/>
            <person name="Locatelli A.G."/>
            <person name="Puechmaille S.J."/>
            <person name="Fedrigo O."/>
            <person name="Jarvis E.D."/>
            <person name="Hiller M."/>
            <person name="Vernes S.C."/>
            <person name="Myers E.W."/>
            <person name="Teeling E.C."/>
        </authorList>
    </citation>
    <scope>NUCLEOTIDE SEQUENCE [LARGE SCALE GENOMIC DNA]</scope>
    <source>
        <strain evidence="1">MRouAeg1</strain>
        <tissue evidence="1">Muscle</tissue>
    </source>
</reference>
<gene>
    <name evidence="1" type="ORF">HJG63_009105</name>
</gene>
<evidence type="ECO:0000313" key="1">
    <source>
        <dbReference type="EMBL" id="KAF6410620.1"/>
    </source>
</evidence>
<organism evidence="1 2">
    <name type="scientific">Rousettus aegyptiacus</name>
    <name type="common">Egyptian fruit bat</name>
    <name type="synonym">Pteropus aegyptiacus</name>
    <dbReference type="NCBI Taxonomy" id="9407"/>
    <lineage>
        <taxon>Eukaryota</taxon>
        <taxon>Metazoa</taxon>
        <taxon>Chordata</taxon>
        <taxon>Craniata</taxon>
        <taxon>Vertebrata</taxon>
        <taxon>Euteleostomi</taxon>
        <taxon>Mammalia</taxon>
        <taxon>Eutheria</taxon>
        <taxon>Laurasiatheria</taxon>
        <taxon>Chiroptera</taxon>
        <taxon>Yinpterochiroptera</taxon>
        <taxon>Pteropodoidea</taxon>
        <taxon>Pteropodidae</taxon>
        <taxon>Rousettinae</taxon>
        <taxon>Rousettus</taxon>
    </lineage>
</organism>
<dbReference type="EMBL" id="JACASE010000014">
    <property type="protein sequence ID" value="KAF6410620.1"/>
    <property type="molecule type" value="Genomic_DNA"/>
</dbReference>
<name>A0A7J8CIC9_ROUAE</name>
<sequence>MISYNRSGESVCCMSQCPLTSSLGCRTPLATPQASRLGCPDGPGQGCPLWVGQRQELSWGSLREQGAVWAALPTVHAQLACQGPYPALPFPSPNLTALCLSFLICERRDQWSLLQGYAIICFLYSLWNGTWYGKCQLSS</sequence>
<comment type="caution">
    <text evidence="1">The sequence shown here is derived from an EMBL/GenBank/DDBJ whole genome shotgun (WGS) entry which is preliminary data.</text>
</comment>